<dbReference type="Pfam" id="PF04018">
    <property type="entry name" value="VCA0040-like"/>
    <property type="match status" value="1"/>
</dbReference>
<dbReference type="EMBL" id="PRDG01000001">
    <property type="protein sequence ID" value="MBP2622553.1"/>
    <property type="molecule type" value="Genomic_DNA"/>
</dbReference>
<comment type="caution">
    <text evidence="2">The sequence shown here is derived from an EMBL/GenBank/DDBJ whole genome shotgun (WGS) entry which is preliminary data.</text>
</comment>
<dbReference type="Proteomes" id="UP001519296">
    <property type="component" value="Unassembled WGS sequence"/>
</dbReference>
<evidence type="ECO:0000313" key="2">
    <source>
        <dbReference type="EMBL" id="MBP2622553.1"/>
    </source>
</evidence>
<keyword evidence="3" id="KW-1185">Reference proteome</keyword>
<name>A0ABS5B150_9STRE</name>
<dbReference type="RefSeq" id="WP_209626540.1">
    <property type="nucleotide sequence ID" value="NZ_PRDG01000001.1"/>
</dbReference>
<keyword evidence="1" id="KW-0812">Transmembrane</keyword>
<feature type="transmembrane region" description="Helical" evidence="1">
    <location>
        <begin position="144"/>
        <end position="174"/>
    </location>
</feature>
<feature type="transmembrane region" description="Helical" evidence="1">
    <location>
        <begin position="219"/>
        <end position="236"/>
    </location>
</feature>
<keyword evidence="1" id="KW-0472">Membrane</keyword>
<feature type="transmembrane region" description="Helical" evidence="1">
    <location>
        <begin position="113"/>
        <end position="132"/>
    </location>
</feature>
<feature type="transmembrane region" description="Helical" evidence="1">
    <location>
        <begin position="84"/>
        <end position="101"/>
    </location>
</feature>
<evidence type="ECO:0000313" key="3">
    <source>
        <dbReference type="Proteomes" id="UP001519296"/>
    </source>
</evidence>
<dbReference type="InterPro" id="IPR007163">
    <property type="entry name" value="VCA0040-like"/>
</dbReference>
<feature type="transmembrane region" description="Helical" evidence="1">
    <location>
        <begin position="12"/>
        <end position="32"/>
    </location>
</feature>
<dbReference type="PANTHER" id="PTHR37308:SF1">
    <property type="entry name" value="POLYPRENYL-PHOSPHATE TRANSPORTER"/>
    <property type="match status" value="1"/>
</dbReference>
<organism evidence="2 3">
    <name type="scientific">Streptococcus oricebi</name>
    <dbReference type="NCBI Taxonomy" id="1547447"/>
    <lineage>
        <taxon>Bacteria</taxon>
        <taxon>Bacillati</taxon>
        <taxon>Bacillota</taxon>
        <taxon>Bacilli</taxon>
        <taxon>Lactobacillales</taxon>
        <taxon>Streptococcaceae</taxon>
        <taxon>Streptococcus</taxon>
    </lineage>
</organism>
<feature type="transmembrane region" description="Helical" evidence="1">
    <location>
        <begin position="186"/>
        <end position="207"/>
    </location>
</feature>
<feature type="transmembrane region" description="Helical" evidence="1">
    <location>
        <begin position="53"/>
        <end position="72"/>
    </location>
</feature>
<proteinExistence type="predicted"/>
<gene>
    <name evidence="2" type="ORF">C4K46_01215</name>
</gene>
<sequence length="280" mass="30463">MLSWFTRILKGIIIALGFILPGISGGVLAAILGIYERLIKFLAHIHKDFKENLLYFLPVGLGMVLGIALFSLPVEYLLDHYKVPVLWGFAGAILGTLPSLWSDAKKKSARDGLDWFILVTTFLLSGLLLYFLNSLVGTLPANFWTFILAGALIALGVLIPGLSPSNLLLILGLYSPMLVGFKSLDLLGTFFPIALGGALALIAFSKLMDYALKNYHSRIYHFIIGLVLSSTLLILIPNSNNPESISYAGISLGSLAISVLALGLGIWLGYWMSGLEEKYK</sequence>
<dbReference type="PANTHER" id="PTHR37308">
    <property type="entry name" value="INTEGRAL MEMBRANE PROTEIN"/>
    <property type="match status" value="1"/>
</dbReference>
<accession>A0ABS5B150</accession>
<protein>
    <submittedName>
        <fullName evidence="2">DUF368 domain-containing protein</fullName>
    </submittedName>
</protein>
<feature type="transmembrane region" description="Helical" evidence="1">
    <location>
        <begin position="248"/>
        <end position="270"/>
    </location>
</feature>
<keyword evidence="1" id="KW-1133">Transmembrane helix</keyword>
<evidence type="ECO:0000256" key="1">
    <source>
        <dbReference type="SAM" id="Phobius"/>
    </source>
</evidence>
<reference evidence="2 3" key="1">
    <citation type="submission" date="2018-02" db="EMBL/GenBank/DDBJ databases">
        <title>Draft genome sequence of Streptococcus oricebi CCUG 70868T type strain.</title>
        <authorList>
            <person name="Mendez V."/>
            <person name="Salva-Serra F."/>
            <person name="Jaen-Luchoro D."/>
            <person name="Gonzales-Siles L."/>
            <person name="Karlsson R."/>
            <person name="Engstrom-Jakobsson H."/>
            <person name="Busquets A."/>
            <person name="Gomila M."/>
            <person name="Pineiro-Iglesias B."/>
            <person name="Bennasar-Figueras A."/>
            <person name="Seeger M."/>
            <person name="Moore E."/>
        </authorList>
    </citation>
    <scope>NUCLEOTIDE SEQUENCE [LARGE SCALE GENOMIC DNA]</scope>
    <source>
        <strain evidence="2 3">CCUG 70868</strain>
    </source>
</reference>